<reference evidence="1" key="1">
    <citation type="submission" date="2022-06" db="EMBL/GenBank/DDBJ databases">
        <title>Genome Sequence of Candolleomyces eurysporus.</title>
        <authorList>
            <person name="Buettner E."/>
        </authorList>
    </citation>
    <scope>NUCLEOTIDE SEQUENCE</scope>
    <source>
        <strain evidence="1">VTCC 930004</strain>
    </source>
</reference>
<sequence length="363" mass="39216">MPRAVELALKPGARRNARLATINLFGRLIGCVHGHGDTHTQSIYENLLGRNSDAAIISRLADIAIKDDEDTLRSAALHVLKSVYETNDPVLTSRFREAIKESLSKVIDNSLKDQENPGGRRNAVSAVNILTQGNTPDRFSGIVSPSIPQLLKIVLVEGDKNLSESVKNVLFGNLTISTPETKLSPDVFTAIPSVATTITPARKAILLQLADSLPIANSTAATRIVNALTPMLRSTSLPARQTAIEILSKLYPRHSLESVGEGQPERSTATVSPVLKQTTPWATKFMSLLQIERLRPSVSALLSLMSQDPAVRQKITRRVTSMALSSDNPALAGHVELLTRLISDGAFSPTTPLPVLVRSHSQT</sequence>
<dbReference type="InterPro" id="IPR016024">
    <property type="entry name" value="ARM-type_fold"/>
</dbReference>
<feature type="non-terminal residue" evidence="1">
    <location>
        <position position="363"/>
    </location>
</feature>
<dbReference type="InterPro" id="IPR011989">
    <property type="entry name" value="ARM-like"/>
</dbReference>
<proteinExistence type="predicted"/>
<dbReference type="AlphaFoldDB" id="A0A9W8MMB6"/>
<accession>A0A9W8MMB6</accession>
<comment type="caution">
    <text evidence="1">The sequence shown here is derived from an EMBL/GenBank/DDBJ whole genome shotgun (WGS) entry which is preliminary data.</text>
</comment>
<organism evidence="1 2">
    <name type="scientific">Candolleomyces eurysporus</name>
    <dbReference type="NCBI Taxonomy" id="2828524"/>
    <lineage>
        <taxon>Eukaryota</taxon>
        <taxon>Fungi</taxon>
        <taxon>Dikarya</taxon>
        <taxon>Basidiomycota</taxon>
        <taxon>Agaricomycotina</taxon>
        <taxon>Agaricomycetes</taxon>
        <taxon>Agaricomycetidae</taxon>
        <taxon>Agaricales</taxon>
        <taxon>Agaricineae</taxon>
        <taxon>Psathyrellaceae</taxon>
        <taxon>Candolleomyces</taxon>
    </lineage>
</organism>
<dbReference type="Gene3D" id="1.25.10.10">
    <property type="entry name" value="Leucine-rich Repeat Variant"/>
    <property type="match status" value="1"/>
</dbReference>
<protein>
    <submittedName>
        <fullName evidence="1">Uncharacterized protein</fullName>
    </submittedName>
</protein>
<keyword evidence="2" id="KW-1185">Reference proteome</keyword>
<dbReference type="OrthoDB" id="3122260at2759"/>
<gene>
    <name evidence="1" type="ORF">H1R20_g1162</name>
</gene>
<name>A0A9W8MMB6_9AGAR</name>
<evidence type="ECO:0000313" key="1">
    <source>
        <dbReference type="EMBL" id="KAJ2935931.1"/>
    </source>
</evidence>
<dbReference type="EMBL" id="JANBPK010000255">
    <property type="protein sequence ID" value="KAJ2935931.1"/>
    <property type="molecule type" value="Genomic_DNA"/>
</dbReference>
<dbReference type="SUPFAM" id="SSF48371">
    <property type="entry name" value="ARM repeat"/>
    <property type="match status" value="1"/>
</dbReference>
<dbReference type="Proteomes" id="UP001140091">
    <property type="component" value="Unassembled WGS sequence"/>
</dbReference>
<evidence type="ECO:0000313" key="2">
    <source>
        <dbReference type="Proteomes" id="UP001140091"/>
    </source>
</evidence>